<keyword evidence="2 4" id="KW-0238">DNA-binding</keyword>
<dbReference type="InterPro" id="IPR023772">
    <property type="entry name" value="DNA-bd_HTH_TetR-type_CS"/>
</dbReference>
<dbReference type="PANTHER" id="PTHR30055:SF234">
    <property type="entry name" value="HTH-TYPE TRANSCRIPTIONAL REGULATOR BETI"/>
    <property type="match status" value="1"/>
</dbReference>
<feature type="domain" description="HTH tetR-type" evidence="5">
    <location>
        <begin position="10"/>
        <end position="70"/>
    </location>
</feature>
<dbReference type="InterPro" id="IPR001647">
    <property type="entry name" value="HTH_TetR"/>
</dbReference>
<evidence type="ECO:0000313" key="7">
    <source>
        <dbReference type="Proteomes" id="UP000503336"/>
    </source>
</evidence>
<name>A0A7M3T5R7_9RHOB</name>
<gene>
    <name evidence="6" type="ORF">G5B40_19015</name>
</gene>
<dbReference type="Pfam" id="PF00440">
    <property type="entry name" value="TetR_N"/>
    <property type="match status" value="1"/>
</dbReference>
<evidence type="ECO:0000256" key="3">
    <source>
        <dbReference type="ARBA" id="ARBA00023163"/>
    </source>
</evidence>
<dbReference type="PRINTS" id="PR00455">
    <property type="entry name" value="HTHTETR"/>
</dbReference>
<dbReference type="Pfam" id="PF17932">
    <property type="entry name" value="TetR_C_24"/>
    <property type="match status" value="1"/>
</dbReference>
<dbReference type="InterPro" id="IPR041490">
    <property type="entry name" value="KstR2_TetR_C"/>
</dbReference>
<dbReference type="SUPFAM" id="SSF46689">
    <property type="entry name" value="Homeodomain-like"/>
    <property type="match status" value="1"/>
</dbReference>
<keyword evidence="1" id="KW-0805">Transcription regulation</keyword>
<keyword evidence="3" id="KW-0804">Transcription</keyword>
<evidence type="ECO:0000256" key="1">
    <source>
        <dbReference type="ARBA" id="ARBA00023015"/>
    </source>
</evidence>
<evidence type="ECO:0000259" key="5">
    <source>
        <dbReference type="PROSITE" id="PS50977"/>
    </source>
</evidence>
<evidence type="ECO:0000313" key="6">
    <source>
        <dbReference type="EMBL" id="QIE57348.1"/>
    </source>
</evidence>
<dbReference type="SUPFAM" id="SSF48498">
    <property type="entry name" value="Tetracyclin repressor-like, C-terminal domain"/>
    <property type="match status" value="1"/>
</dbReference>
<reference evidence="6 7" key="1">
    <citation type="submission" date="2020-02" db="EMBL/GenBank/DDBJ databases">
        <title>complete genome sequence of Rhodobacteraceae bacterium.</title>
        <authorList>
            <person name="Park J."/>
            <person name="Kim Y.-S."/>
            <person name="Kim K.-H."/>
        </authorList>
    </citation>
    <scope>NUCLEOTIDE SEQUENCE [LARGE SCALE GENOMIC DNA]</scope>
    <source>
        <strain evidence="6 7">RR4-56</strain>
    </source>
</reference>
<dbReference type="InterPro" id="IPR036271">
    <property type="entry name" value="Tet_transcr_reg_TetR-rel_C_sf"/>
</dbReference>
<dbReference type="PROSITE" id="PS01081">
    <property type="entry name" value="HTH_TETR_1"/>
    <property type="match status" value="1"/>
</dbReference>
<dbReference type="RefSeq" id="WP_165102126.1">
    <property type="nucleotide sequence ID" value="NZ_CP049056.1"/>
</dbReference>
<dbReference type="GO" id="GO:0000976">
    <property type="term" value="F:transcription cis-regulatory region binding"/>
    <property type="evidence" value="ECO:0007669"/>
    <property type="project" value="TreeGrafter"/>
</dbReference>
<proteinExistence type="predicted"/>
<accession>A0A7M3T5R7</accession>
<dbReference type="PANTHER" id="PTHR30055">
    <property type="entry name" value="HTH-TYPE TRANSCRIPTIONAL REGULATOR RUTR"/>
    <property type="match status" value="1"/>
</dbReference>
<dbReference type="Proteomes" id="UP000503336">
    <property type="component" value="Chromosome"/>
</dbReference>
<dbReference type="KEGG" id="hdh:G5B40_19015"/>
<dbReference type="PROSITE" id="PS50977">
    <property type="entry name" value="HTH_TETR_2"/>
    <property type="match status" value="1"/>
</dbReference>
<dbReference type="InterPro" id="IPR009057">
    <property type="entry name" value="Homeodomain-like_sf"/>
</dbReference>
<evidence type="ECO:0000256" key="4">
    <source>
        <dbReference type="PROSITE-ProRule" id="PRU00335"/>
    </source>
</evidence>
<dbReference type="Gene3D" id="1.10.357.10">
    <property type="entry name" value="Tetracycline Repressor, domain 2"/>
    <property type="match status" value="1"/>
</dbReference>
<keyword evidence="7" id="KW-1185">Reference proteome</keyword>
<dbReference type="AlphaFoldDB" id="A0A7M3T5R7"/>
<feature type="DNA-binding region" description="H-T-H motif" evidence="4">
    <location>
        <begin position="33"/>
        <end position="52"/>
    </location>
</feature>
<sequence>MARQAGSKGEETAARIRAAATGLFARHGYAAVSMREIASEVGVGAGAIYNHFTTKQDLLVGLMVGHMTDLLAAWDAEPMAAADAFPAAALEAFARFHIRFHRQRIDEVFVSYMELRSLDQPNFHRVERLRRAYEDRLEGIIARGVAAGAFHAPEPKVAALAIIAMLTGITGWYRQGGRLPASTIEALYVEMVAATVRPKGGPD</sequence>
<dbReference type="EMBL" id="CP049056">
    <property type="protein sequence ID" value="QIE57348.1"/>
    <property type="molecule type" value="Genomic_DNA"/>
</dbReference>
<dbReference type="GO" id="GO:0003700">
    <property type="term" value="F:DNA-binding transcription factor activity"/>
    <property type="evidence" value="ECO:0007669"/>
    <property type="project" value="TreeGrafter"/>
</dbReference>
<evidence type="ECO:0000256" key="2">
    <source>
        <dbReference type="ARBA" id="ARBA00023125"/>
    </source>
</evidence>
<dbReference type="InterPro" id="IPR050109">
    <property type="entry name" value="HTH-type_TetR-like_transc_reg"/>
</dbReference>
<organism evidence="6 7">
    <name type="scientific">Pikeienuella piscinae</name>
    <dbReference type="NCBI Taxonomy" id="2748098"/>
    <lineage>
        <taxon>Bacteria</taxon>
        <taxon>Pseudomonadati</taxon>
        <taxon>Pseudomonadota</taxon>
        <taxon>Alphaproteobacteria</taxon>
        <taxon>Rhodobacterales</taxon>
        <taxon>Paracoccaceae</taxon>
        <taxon>Pikeienuella</taxon>
    </lineage>
</organism>
<protein>
    <submittedName>
        <fullName evidence="6">TetR/AcrR family transcriptional regulator</fullName>
    </submittedName>
</protein>